<feature type="compositionally biased region" description="Basic and acidic residues" evidence="1">
    <location>
        <begin position="1"/>
        <end position="18"/>
    </location>
</feature>
<dbReference type="EMBL" id="BONX01000012">
    <property type="protein sequence ID" value="GIG95804.1"/>
    <property type="molecule type" value="Genomic_DNA"/>
</dbReference>
<sequence length="80" mass="8420">MRDSLGGDRAGRGSEKRTTRSGCCAATRPPVPARPAVLASPAVHARLFRPFIPLGHLTASSYRSAPVPVGGHESVADLDW</sequence>
<accession>A0ABQ4EMD0</accession>
<dbReference type="Proteomes" id="UP000621500">
    <property type="component" value="Unassembled WGS sequence"/>
</dbReference>
<gene>
    <name evidence="2" type="ORF">Pma05_23770</name>
</gene>
<feature type="region of interest" description="Disordered" evidence="1">
    <location>
        <begin position="1"/>
        <end position="31"/>
    </location>
</feature>
<protein>
    <submittedName>
        <fullName evidence="2">Uncharacterized protein</fullName>
    </submittedName>
</protein>
<keyword evidence="3" id="KW-1185">Reference proteome</keyword>
<evidence type="ECO:0000256" key="1">
    <source>
        <dbReference type="SAM" id="MobiDB-lite"/>
    </source>
</evidence>
<reference evidence="2 3" key="1">
    <citation type="submission" date="2021-01" db="EMBL/GenBank/DDBJ databases">
        <title>Whole genome shotgun sequence of Plantactinospora mayteni NBRC 109088.</title>
        <authorList>
            <person name="Komaki H."/>
            <person name="Tamura T."/>
        </authorList>
    </citation>
    <scope>NUCLEOTIDE SEQUENCE [LARGE SCALE GENOMIC DNA]</scope>
    <source>
        <strain evidence="2 3">NBRC 109088</strain>
    </source>
</reference>
<proteinExistence type="predicted"/>
<evidence type="ECO:0000313" key="3">
    <source>
        <dbReference type="Proteomes" id="UP000621500"/>
    </source>
</evidence>
<feature type="region of interest" description="Disordered" evidence="1">
    <location>
        <begin position="61"/>
        <end position="80"/>
    </location>
</feature>
<name>A0ABQ4EMD0_9ACTN</name>
<evidence type="ECO:0000313" key="2">
    <source>
        <dbReference type="EMBL" id="GIG95804.1"/>
    </source>
</evidence>
<comment type="caution">
    <text evidence="2">The sequence shown here is derived from an EMBL/GenBank/DDBJ whole genome shotgun (WGS) entry which is preliminary data.</text>
</comment>
<organism evidence="2 3">
    <name type="scientific">Plantactinospora mayteni</name>
    <dbReference type="NCBI Taxonomy" id="566021"/>
    <lineage>
        <taxon>Bacteria</taxon>
        <taxon>Bacillati</taxon>
        <taxon>Actinomycetota</taxon>
        <taxon>Actinomycetes</taxon>
        <taxon>Micromonosporales</taxon>
        <taxon>Micromonosporaceae</taxon>
        <taxon>Plantactinospora</taxon>
    </lineage>
</organism>